<dbReference type="InterPro" id="IPR027443">
    <property type="entry name" value="IPNS-like_sf"/>
</dbReference>
<dbReference type="KEGG" id="ehx:EMIHUDRAFT_463689"/>
<dbReference type="GO" id="GO:0016491">
    <property type="term" value="F:oxidoreductase activity"/>
    <property type="evidence" value="ECO:0007669"/>
    <property type="project" value="UniProtKB-KW"/>
</dbReference>
<dbReference type="GeneID" id="17267787"/>
<comment type="similarity">
    <text evidence="1">Belongs to the iron/ascorbate-dependent oxidoreductase family.</text>
</comment>
<proteinExistence type="inferred from homology"/>
<dbReference type="PANTHER" id="PTHR47990">
    <property type="entry name" value="2-OXOGLUTARATE (2OG) AND FE(II)-DEPENDENT OXYGENASE SUPERFAMILY PROTEIN-RELATED"/>
    <property type="match status" value="1"/>
</dbReference>
<dbReference type="GO" id="GO:0046872">
    <property type="term" value="F:metal ion binding"/>
    <property type="evidence" value="ECO:0007669"/>
    <property type="project" value="UniProtKB-KW"/>
</dbReference>
<dbReference type="Pfam" id="PF14226">
    <property type="entry name" value="DIOX_N"/>
    <property type="match status" value="1"/>
</dbReference>
<keyword evidence="4" id="KW-1185">Reference proteome</keyword>
<keyword evidence="1" id="KW-0560">Oxidoreductase</keyword>
<evidence type="ECO:0000313" key="3">
    <source>
        <dbReference type="EnsemblProtists" id="EOD22240"/>
    </source>
</evidence>
<evidence type="ECO:0000313" key="4">
    <source>
        <dbReference type="Proteomes" id="UP000013827"/>
    </source>
</evidence>
<dbReference type="eggNOG" id="KOG0143">
    <property type="taxonomic scope" value="Eukaryota"/>
</dbReference>
<dbReference type="InterPro" id="IPR050231">
    <property type="entry name" value="Iron_ascorbate_oxido_reductase"/>
</dbReference>
<dbReference type="EnsemblProtists" id="EOD22240">
    <property type="protein sequence ID" value="EOD22240"/>
    <property type="gene ID" value="EMIHUDRAFT_463689"/>
</dbReference>
<dbReference type="Proteomes" id="UP000013827">
    <property type="component" value="Unassembled WGS sequence"/>
</dbReference>
<dbReference type="InterPro" id="IPR026992">
    <property type="entry name" value="DIOX_N"/>
</dbReference>
<evidence type="ECO:0000256" key="1">
    <source>
        <dbReference type="RuleBase" id="RU003682"/>
    </source>
</evidence>
<dbReference type="PROSITE" id="PS51471">
    <property type="entry name" value="FE2OG_OXY"/>
    <property type="match status" value="1"/>
</dbReference>
<dbReference type="OMA" id="NVRAVHY"/>
<evidence type="ECO:0000259" key="2">
    <source>
        <dbReference type="PROSITE" id="PS51471"/>
    </source>
</evidence>
<dbReference type="Pfam" id="PF03171">
    <property type="entry name" value="2OG-FeII_Oxy"/>
    <property type="match status" value="1"/>
</dbReference>
<organism evidence="3 4">
    <name type="scientific">Emiliania huxleyi (strain CCMP1516)</name>
    <dbReference type="NCBI Taxonomy" id="280463"/>
    <lineage>
        <taxon>Eukaryota</taxon>
        <taxon>Haptista</taxon>
        <taxon>Haptophyta</taxon>
        <taxon>Prymnesiophyceae</taxon>
        <taxon>Isochrysidales</taxon>
        <taxon>Noelaerhabdaceae</taxon>
        <taxon>Emiliania</taxon>
    </lineage>
</organism>
<keyword evidence="1" id="KW-0479">Metal-binding</keyword>
<sequence length="461" mass="51569">MSHACAARHSCSSVVAVISHRGRAALLRRFSSAARAPPVIDLSPLRDGGLSSSSPLVREVADACEQWGFFQVVNHGVDEDLCARAEEQQRAFFALPMEVKECMRRSADNSRGWYNDELTKQRRDWKEGLDFGSTPPMDWSLADADARNGTLDSSSFPGTLDGYNRFPPADLLPSFRPTMLEYYDALAGVATGLARPRGDLGIYITGRHAPKREAVNRRDSSRLGSACQPRRIELLLGPCMPADFFEPYLRRTQHTSYLRLNYYAPYTGEDPTQLCISPHKAGWMPPPTLLRDAGFLTVLRQDVGCHSLQVRDRQAPDGWVTVRPEPAAFTINTGDMAQIYSNNRYHAPEHLRDAPEHRVLTSPSTPRYSAPFFYNPAYTAAVQPLPSLGAPHFDRCVWGYFRAMRFAGDFADYGEEIQISDFAKGSDSWHVSNQSRFMAEVDFDASFDVEAMRPLLTRSSA</sequence>
<feature type="domain" description="Fe2OG dioxygenase" evidence="2">
    <location>
        <begin position="253"/>
        <end position="376"/>
    </location>
</feature>
<protein>
    <recommendedName>
        <fullName evidence="2">Fe2OG dioxygenase domain-containing protein</fullName>
    </recommendedName>
</protein>
<dbReference type="HOGENOM" id="CLU_010119_6_3_1"/>
<dbReference type="AlphaFoldDB" id="A0A0D3JFF5"/>
<dbReference type="InterPro" id="IPR005123">
    <property type="entry name" value="Oxoglu/Fe-dep_dioxygenase_dom"/>
</dbReference>
<accession>A0A0D3JFF5</accession>
<dbReference type="STRING" id="2903.R1E630"/>
<dbReference type="RefSeq" id="XP_005774669.1">
    <property type="nucleotide sequence ID" value="XM_005774612.1"/>
</dbReference>
<keyword evidence="1" id="KW-0408">Iron</keyword>
<reference evidence="4" key="1">
    <citation type="journal article" date="2013" name="Nature">
        <title>Pan genome of the phytoplankton Emiliania underpins its global distribution.</title>
        <authorList>
            <person name="Read B.A."/>
            <person name="Kegel J."/>
            <person name="Klute M.J."/>
            <person name="Kuo A."/>
            <person name="Lefebvre S.C."/>
            <person name="Maumus F."/>
            <person name="Mayer C."/>
            <person name="Miller J."/>
            <person name="Monier A."/>
            <person name="Salamov A."/>
            <person name="Young J."/>
            <person name="Aguilar M."/>
            <person name="Claverie J.M."/>
            <person name="Frickenhaus S."/>
            <person name="Gonzalez K."/>
            <person name="Herman E.K."/>
            <person name="Lin Y.C."/>
            <person name="Napier J."/>
            <person name="Ogata H."/>
            <person name="Sarno A.F."/>
            <person name="Shmutz J."/>
            <person name="Schroeder D."/>
            <person name="de Vargas C."/>
            <person name="Verret F."/>
            <person name="von Dassow P."/>
            <person name="Valentin K."/>
            <person name="Van de Peer Y."/>
            <person name="Wheeler G."/>
            <person name="Dacks J.B."/>
            <person name="Delwiche C.F."/>
            <person name="Dyhrman S.T."/>
            <person name="Glockner G."/>
            <person name="John U."/>
            <person name="Richards T."/>
            <person name="Worden A.Z."/>
            <person name="Zhang X."/>
            <person name="Grigoriev I.V."/>
            <person name="Allen A.E."/>
            <person name="Bidle K."/>
            <person name="Borodovsky M."/>
            <person name="Bowler C."/>
            <person name="Brownlee C."/>
            <person name="Cock J.M."/>
            <person name="Elias M."/>
            <person name="Gladyshev V.N."/>
            <person name="Groth M."/>
            <person name="Guda C."/>
            <person name="Hadaegh A."/>
            <person name="Iglesias-Rodriguez M.D."/>
            <person name="Jenkins J."/>
            <person name="Jones B.M."/>
            <person name="Lawson T."/>
            <person name="Leese F."/>
            <person name="Lindquist E."/>
            <person name="Lobanov A."/>
            <person name="Lomsadze A."/>
            <person name="Malik S.B."/>
            <person name="Marsh M.E."/>
            <person name="Mackinder L."/>
            <person name="Mock T."/>
            <person name="Mueller-Roeber B."/>
            <person name="Pagarete A."/>
            <person name="Parker M."/>
            <person name="Probert I."/>
            <person name="Quesneville H."/>
            <person name="Raines C."/>
            <person name="Rensing S.A."/>
            <person name="Riano-Pachon D.M."/>
            <person name="Richier S."/>
            <person name="Rokitta S."/>
            <person name="Shiraiwa Y."/>
            <person name="Soanes D.M."/>
            <person name="van der Giezen M."/>
            <person name="Wahlund T.M."/>
            <person name="Williams B."/>
            <person name="Wilson W."/>
            <person name="Wolfe G."/>
            <person name="Wurch L.L."/>
        </authorList>
    </citation>
    <scope>NUCLEOTIDE SEQUENCE</scope>
</reference>
<dbReference type="Gene3D" id="2.60.120.330">
    <property type="entry name" value="B-lactam Antibiotic, Isopenicillin N Synthase, Chain"/>
    <property type="match status" value="1"/>
</dbReference>
<dbReference type="InterPro" id="IPR044861">
    <property type="entry name" value="IPNS-like_FE2OG_OXY"/>
</dbReference>
<dbReference type="SUPFAM" id="SSF51197">
    <property type="entry name" value="Clavaminate synthase-like"/>
    <property type="match status" value="2"/>
</dbReference>
<reference evidence="3" key="2">
    <citation type="submission" date="2024-10" db="UniProtKB">
        <authorList>
            <consortium name="EnsemblProtists"/>
        </authorList>
    </citation>
    <scope>IDENTIFICATION</scope>
</reference>
<name>A0A0D3JFF5_EMIH1</name>
<dbReference type="PaxDb" id="2903-EOD22240"/>